<dbReference type="GO" id="GO:0008239">
    <property type="term" value="F:dipeptidyl-peptidase activity"/>
    <property type="evidence" value="ECO:0007669"/>
    <property type="project" value="InterPro"/>
</dbReference>
<organism evidence="3 4">
    <name type="scientific">Candidatus Nitrospira neomarina</name>
    <dbReference type="NCBI Taxonomy" id="3020899"/>
    <lineage>
        <taxon>Bacteria</taxon>
        <taxon>Pseudomonadati</taxon>
        <taxon>Nitrospirota</taxon>
        <taxon>Nitrospiria</taxon>
        <taxon>Nitrospirales</taxon>
        <taxon>Nitrospiraceae</taxon>
        <taxon>Nitrospira</taxon>
    </lineage>
</organism>
<dbReference type="Gene3D" id="3.40.50.1820">
    <property type="entry name" value="alpha/beta hydrolase"/>
    <property type="match status" value="2"/>
</dbReference>
<dbReference type="AlphaFoldDB" id="A0AA96JY39"/>
<dbReference type="EMBL" id="CP116968">
    <property type="protein sequence ID" value="WNM63795.1"/>
    <property type="molecule type" value="Genomic_DNA"/>
</dbReference>
<dbReference type="KEGG" id="nneo:PQG83_08575"/>
<gene>
    <name evidence="3" type="ORF">PQG83_08575</name>
</gene>
<evidence type="ECO:0000313" key="4">
    <source>
        <dbReference type="Proteomes" id="UP001302494"/>
    </source>
</evidence>
<dbReference type="Pfam" id="PF08530">
    <property type="entry name" value="PepX_C"/>
    <property type="match status" value="1"/>
</dbReference>
<dbReference type="SUPFAM" id="SSF53474">
    <property type="entry name" value="alpha/beta-Hydrolases"/>
    <property type="match status" value="1"/>
</dbReference>
<dbReference type="RefSeq" id="WP_376753557.1">
    <property type="nucleotide sequence ID" value="NZ_CP116968.1"/>
</dbReference>
<sequence>MAGTFKTVHSFPYPVREMDHVWIPMSDGIRLAARIWLPEQSEANPVPGILEYIPYRKRDGTAHRDSVTHPYVAGHGYACVRVDLRGSGDSEGILTDEYIHQEQQDGLEVLQWIANQPWCTGSVGMMGISWGGFNALQIAAHRPPELKAIITVCSTDDRYADDIHHMGGCLLGDNLSWASTMFAYNSCPPDPELVGDRWKELWLERLQHSGLWLDTWLRHQRRDEYWKQGSICEDFSAITCPVFAVSGWADGYSNAVFRLLAHLKGPRKGLIGPWGHKYPHLGVPGPAIGFLQESLRWWDQWLKQIDTGIVEEPMFRGWMQESVPPTTYYEERPGRWIGEPTWPSSSIASQSYPLAVGRLANADEQISEQALSIQSPLSVGLFAGKWCSYAAGPDLAHDQREEDGGALVFDSAPLKETIEILGAPVVELDLQANKPIALVAVRLSDVAEDGKATRVTYGLLNLTHRNSNEHPEYLKPDERYRVRVQLNDTAQGFPLGHRLRLSISTSYWPLAWPPPEPVRLTVYTGVSRLSIPVRQPRTSDRQLRKFGEPEGAPPLATTLIEPERHNWRVIRDLAKDESTLEVVNDRGIVRLDDIDLEVQNNAVETYTYQADDFSSVRGETYWVRSFTRRDWSVKTITRTVLTSTPTHFHLRANLDAYEGDTRVYCTSWDQTIPRDYV</sequence>
<evidence type="ECO:0000313" key="3">
    <source>
        <dbReference type="EMBL" id="WNM63795.1"/>
    </source>
</evidence>
<dbReference type="InterPro" id="IPR029058">
    <property type="entry name" value="AB_hydrolase_fold"/>
</dbReference>
<dbReference type="InterPro" id="IPR005674">
    <property type="entry name" value="CocE/Ser_esterase"/>
</dbReference>
<proteinExistence type="predicted"/>
<evidence type="ECO:0000259" key="2">
    <source>
        <dbReference type="SMART" id="SM00939"/>
    </source>
</evidence>
<dbReference type="Proteomes" id="UP001302494">
    <property type="component" value="Chromosome"/>
</dbReference>
<evidence type="ECO:0000256" key="1">
    <source>
        <dbReference type="ARBA" id="ARBA00022801"/>
    </source>
</evidence>
<accession>A0AA96JY39</accession>
<dbReference type="PANTHER" id="PTHR43056:SF10">
    <property type="entry name" value="COCE_NOND FAMILY, PUTATIVE (AFU_ORTHOLOGUE AFUA_7G00600)-RELATED"/>
    <property type="match status" value="1"/>
</dbReference>
<dbReference type="InterPro" id="IPR013736">
    <property type="entry name" value="Xaa-Pro_dipept_C"/>
</dbReference>
<protein>
    <submittedName>
        <fullName evidence="3">CocE/NonD family hydrolase</fullName>
    </submittedName>
</protein>
<dbReference type="SUPFAM" id="SSF49785">
    <property type="entry name" value="Galactose-binding domain-like"/>
    <property type="match status" value="1"/>
</dbReference>
<dbReference type="InterPro" id="IPR008979">
    <property type="entry name" value="Galactose-bd-like_sf"/>
</dbReference>
<dbReference type="InterPro" id="IPR050585">
    <property type="entry name" value="Xaa-Pro_dipeptidyl-ppase/CocE"/>
</dbReference>
<keyword evidence="4" id="KW-1185">Reference proteome</keyword>
<name>A0AA96JY39_9BACT</name>
<dbReference type="InterPro" id="IPR000383">
    <property type="entry name" value="Xaa-Pro-like_dom"/>
</dbReference>
<dbReference type="Pfam" id="PF02129">
    <property type="entry name" value="Peptidase_S15"/>
    <property type="match status" value="1"/>
</dbReference>
<reference evidence="3 4" key="1">
    <citation type="submission" date="2023-01" db="EMBL/GenBank/DDBJ databases">
        <title>Cultivation and genomic characterization of new, ubiquitous marine nitrite-oxidizing bacteria from the Nitrospirales.</title>
        <authorList>
            <person name="Mueller A.J."/>
            <person name="Daebeler A."/>
            <person name="Herbold C.W."/>
            <person name="Kirkegaard R.H."/>
            <person name="Daims H."/>
        </authorList>
    </citation>
    <scope>NUCLEOTIDE SEQUENCE [LARGE SCALE GENOMIC DNA]</scope>
    <source>
        <strain evidence="3 4">DK</strain>
    </source>
</reference>
<dbReference type="SMART" id="SM00939">
    <property type="entry name" value="PepX_C"/>
    <property type="match status" value="1"/>
</dbReference>
<dbReference type="NCBIfam" id="TIGR00976">
    <property type="entry name" value="CocE_NonD"/>
    <property type="match status" value="1"/>
</dbReference>
<dbReference type="PANTHER" id="PTHR43056">
    <property type="entry name" value="PEPTIDASE S9 PROLYL OLIGOPEPTIDASE"/>
    <property type="match status" value="1"/>
</dbReference>
<feature type="domain" description="Xaa-Pro dipeptidyl-peptidase C-terminal" evidence="2">
    <location>
        <begin position="295"/>
        <end position="544"/>
    </location>
</feature>
<keyword evidence="1 3" id="KW-0378">Hydrolase</keyword>
<dbReference type="Gene3D" id="2.60.120.260">
    <property type="entry name" value="Galactose-binding domain-like"/>
    <property type="match status" value="1"/>
</dbReference>